<dbReference type="HAMAP" id="MF_01331_A">
    <property type="entry name" value="Ribosomal_uL22_A"/>
    <property type="match status" value="1"/>
</dbReference>
<dbReference type="STRING" id="666510.ASAC_0233"/>
<evidence type="ECO:0000256" key="1">
    <source>
        <dbReference type="ARBA" id="ARBA00009451"/>
    </source>
</evidence>
<comment type="function">
    <text evidence="4">The globular domain of the protein is located near the polypeptide exit tunnel on the outside of the subunit, while an extended beta-hairpin is found that lines the wall of the exit tunnel in the center of the 70S ribosome.</text>
</comment>
<keyword evidence="8" id="KW-1185">Reference proteome</keyword>
<dbReference type="KEGG" id="asc:ASAC_0233"/>
<dbReference type="GO" id="GO:0002181">
    <property type="term" value="P:cytoplasmic translation"/>
    <property type="evidence" value="ECO:0007669"/>
    <property type="project" value="TreeGrafter"/>
</dbReference>
<evidence type="ECO:0000313" key="8">
    <source>
        <dbReference type="Proteomes" id="UP000000346"/>
    </source>
</evidence>
<reference evidence="7 8" key="1">
    <citation type="journal article" date="2010" name="Appl. Environ. Microbiol.">
        <title>The genome sequence of the crenarchaeon Acidilobus saccharovorans supports a new order, Acidilobales, and suggests an important ecological role in terrestrial acidic hot springs.</title>
        <authorList>
            <person name="Mardanov A.V."/>
            <person name="Svetlitchnyi V.A."/>
            <person name="Beletsky A.V."/>
            <person name="Prokofeva M.I."/>
            <person name="Bonch-Osmolovskaya E.A."/>
            <person name="Ravin N.V."/>
            <person name="Skryabin K.G."/>
        </authorList>
    </citation>
    <scope>NUCLEOTIDE SEQUENCE [LARGE SCALE GENOMIC DNA]</scope>
    <source>
        <strain evidence="8">DSM 16705 / JCM 18335 / VKM B-2471 / 345-15</strain>
    </source>
</reference>
<evidence type="ECO:0000256" key="5">
    <source>
        <dbReference type="RuleBase" id="RU004005"/>
    </source>
</evidence>
<dbReference type="PANTHER" id="PTHR11593:SF10">
    <property type="entry name" value="60S RIBOSOMAL PROTEIN L17"/>
    <property type="match status" value="1"/>
</dbReference>
<dbReference type="GO" id="GO:0022625">
    <property type="term" value="C:cytosolic large ribosomal subunit"/>
    <property type="evidence" value="ECO:0007669"/>
    <property type="project" value="UniProtKB-UniRule"/>
</dbReference>
<keyword evidence="2 4" id="KW-0689">Ribosomal protein</keyword>
<dbReference type="RefSeq" id="WP_013266152.1">
    <property type="nucleotide sequence ID" value="NC_014374.1"/>
</dbReference>
<protein>
    <recommendedName>
        <fullName evidence="4">Large ribosomal subunit protein uL22</fullName>
    </recommendedName>
</protein>
<dbReference type="GO" id="GO:0003735">
    <property type="term" value="F:structural constituent of ribosome"/>
    <property type="evidence" value="ECO:0007669"/>
    <property type="project" value="UniProtKB-UniRule"/>
</dbReference>
<keyword evidence="4 6" id="KW-0699">rRNA-binding</keyword>
<dbReference type="NCBIfam" id="NF003260">
    <property type="entry name" value="PRK04223.1"/>
    <property type="match status" value="1"/>
</dbReference>
<dbReference type="Pfam" id="PF00237">
    <property type="entry name" value="Ribosomal_L22"/>
    <property type="match status" value="1"/>
</dbReference>
<dbReference type="InterPro" id="IPR018260">
    <property type="entry name" value="Ribosomal_uL22_CS"/>
</dbReference>
<dbReference type="InterPro" id="IPR001063">
    <property type="entry name" value="Ribosomal_uL22"/>
</dbReference>
<evidence type="ECO:0000256" key="3">
    <source>
        <dbReference type="ARBA" id="ARBA00023274"/>
    </source>
</evidence>
<name>D9Q002_ACIS3</name>
<dbReference type="AlphaFoldDB" id="D9Q002"/>
<dbReference type="InterPro" id="IPR036394">
    <property type="entry name" value="Ribosomal_uL22_sf"/>
</dbReference>
<dbReference type="InterPro" id="IPR005721">
    <property type="entry name" value="Ribosomal_uL22_euk/arc"/>
</dbReference>
<evidence type="ECO:0000256" key="2">
    <source>
        <dbReference type="ARBA" id="ARBA00022980"/>
    </source>
</evidence>
<dbReference type="GeneID" id="9498453"/>
<evidence type="ECO:0000313" key="7">
    <source>
        <dbReference type="EMBL" id="ADL18640.1"/>
    </source>
</evidence>
<dbReference type="Proteomes" id="UP000000346">
    <property type="component" value="Chromosome"/>
</dbReference>
<dbReference type="HOGENOM" id="CLU_083987_0_2_2"/>
<dbReference type="eggNOG" id="arCOG04098">
    <property type="taxonomic scope" value="Archaea"/>
</dbReference>
<evidence type="ECO:0000256" key="4">
    <source>
        <dbReference type="HAMAP-Rule" id="MF_01331"/>
    </source>
</evidence>
<dbReference type="FunCoup" id="D9Q002">
    <property type="interactions" value="161"/>
</dbReference>
<proteinExistence type="inferred from homology"/>
<organism evidence="7 8">
    <name type="scientific">Acidilobus saccharovorans (strain DSM 16705 / JCM 18335 / VKM B-2471 / 345-15)</name>
    <dbReference type="NCBI Taxonomy" id="666510"/>
    <lineage>
        <taxon>Archaea</taxon>
        <taxon>Thermoproteota</taxon>
        <taxon>Thermoprotei</taxon>
        <taxon>Acidilobales</taxon>
        <taxon>Acidilobaceae</taxon>
        <taxon>Acidilobus</taxon>
    </lineage>
</organism>
<accession>D9Q002</accession>
<dbReference type="InterPro" id="IPR057265">
    <property type="entry name" value="Ribosomal_uL22_arc-type"/>
</dbReference>
<dbReference type="EMBL" id="CP001742">
    <property type="protein sequence ID" value="ADL18640.1"/>
    <property type="molecule type" value="Genomic_DNA"/>
</dbReference>
<dbReference type="Gene3D" id="3.90.470.10">
    <property type="entry name" value="Ribosomal protein L22/L17"/>
    <property type="match status" value="1"/>
</dbReference>
<keyword evidence="4 6" id="KW-0694">RNA-binding</keyword>
<comment type="similarity">
    <text evidence="1 4 5">Belongs to the universal ribosomal protein uL22 family.</text>
</comment>
<sequence>MPEWSYSFKPANEGLSAKAMMWDVPVHPKVMVEVARAIKGMKLSDAEEYLRRVIELKEPVPYRSASKKIPHKRGLADRWGIPMGKYPVKAARYMLKLLENVSNNAENKNLDVDNLYVVHVGVYKGITLKRVYPRAFGRADIIRKVHSHVEVIVEERGGS</sequence>
<comment type="subunit">
    <text evidence="4 6">Part of the 50S ribosomal subunit.</text>
</comment>
<comment type="function">
    <text evidence="4 6">This protein binds specifically to 23S rRNA. It makes multiple contacts with different domains of the 23S rRNA in the assembled 50S subunit and ribosome.</text>
</comment>
<dbReference type="InParanoid" id="D9Q002"/>
<dbReference type="PROSITE" id="PS00464">
    <property type="entry name" value="RIBOSOMAL_L22"/>
    <property type="match status" value="1"/>
</dbReference>
<dbReference type="SUPFAM" id="SSF54843">
    <property type="entry name" value="Ribosomal protein L22"/>
    <property type="match status" value="1"/>
</dbReference>
<evidence type="ECO:0000256" key="6">
    <source>
        <dbReference type="RuleBase" id="RU004007"/>
    </source>
</evidence>
<keyword evidence="3 4" id="KW-0687">Ribonucleoprotein</keyword>
<dbReference type="GO" id="GO:0019843">
    <property type="term" value="F:rRNA binding"/>
    <property type="evidence" value="ECO:0007669"/>
    <property type="project" value="UniProtKB-UniRule"/>
</dbReference>
<gene>
    <name evidence="4" type="primary">rpl22</name>
    <name evidence="7" type="ordered locus">ASAC_0233</name>
</gene>
<dbReference type="CDD" id="cd00336">
    <property type="entry name" value="Ribosomal_L22"/>
    <property type="match status" value="1"/>
</dbReference>
<dbReference type="NCBIfam" id="TIGR01038">
    <property type="entry name" value="uL22_arch_euk"/>
    <property type="match status" value="1"/>
</dbReference>
<dbReference type="OrthoDB" id="314984at2157"/>
<dbReference type="PANTHER" id="PTHR11593">
    <property type="entry name" value="60S RIBOSOMAL PROTEIN L17"/>
    <property type="match status" value="1"/>
</dbReference>